<comment type="caution">
    <text evidence="1">The sequence shown here is derived from an EMBL/GenBank/DDBJ whole genome shotgun (WGS) entry which is preliminary data.</text>
</comment>
<evidence type="ECO:0000313" key="2">
    <source>
        <dbReference type="Proteomes" id="UP000541444"/>
    </source>
</evidence>
<reference evidence="1 2" key="1">
    <citation type="journal article" date="2020" name="IScience">
        <title>Genome Sequencing of the Endangered Kingdonia uniflora (Circaeasteraceae, Ranunculales) Reveals Potential Mechanisms of Evolutionary Specialization.</title>
        <authorList>
            <person name="Sun Y."/>
            <person name="Deng T."/>
            <person name="Zhang A."/>
            <person name="Moore M.J."/>
            <person name="Landis J.B."/>
            <person name="Lin N."/>
            <person name="Zhang H."/>
            <person name="Zhang X."/>
            <person name="Huang J."/>
            <person name="Zhang X."/>
            <person name="Sun H."/>
            <person name="Wang H."/>
        </authorList>
    </citation>
    <scope>NUCLEOTIDE SEQUENCE [LARGE SCALE GENOMIC DNA]</scope>
    <source>
        <strain evidence="1">TB1705</strain>
        <tissue evidence="1">Leaf</tissue>
    </source>
</reference>
<dbReference type="Proteomes" id="UP000541444">
    <property type="component" value="Unassembled WGS sequence"/>
</dbReference>
<accession>A0A7J7MZ32</accession>
<sequence length="154" mass="18008">MKRRTKVSRPAARYYFFRHCLWLASIGDDYKVALQCEVMGKWELVMDDDEMGSQSSYRVYDVIILPMVKLFTTQVDLQVKREQVCSRRNRCGCFEGRRSYGNLTFQILSGRFVEDYEILQVGLHGVEGPGNARHSFGNLEMGYRIRIQVGDYWV</sequence>
<gene>
    <name evidence="1" type="ORF">GIB67_016611</name>
</gene>
<dbReference type="EMBL" id="JACGCM010001166">
    <property type="protein sequence ID" value="KAF6160175.1"/>
    <property type="molecule type" value="Genomic_DNA"/>
</dbReference>
<keyword evidence="2" id="KW-1185">Reference proteome</keyword>
<name>A0A7J7MZ32_9MAGN</name>
<dbReference type="AlphaFoldDB" id="A0A7J7MZ32"/>
<proteinExistence type="predicted"/>
<protein>
    <submittedName>
        <fullName evidence="1">Uncharacterized protein</fullName>
    </submittedName>
</protein>
<evidence type="ECO:0000313" key="1">
    <source>
        <dbReference type="EMBL" id="KAF6160175.1"/>
    </source>
</evidence>
<organism evidence="1 2">
    <name type="scientific">Kingdonia uniflora</name>
    <dbReference type="NCBI Taxonomy" id="39325"/>
    <lineage>
        <taxon>Eukaryota</taxon>
        <taxon>Viridiplantae</taxon>
        <taxon>Streptophyta</taxon>
        <taxon>Embryophyta</taxon>
        <taxon>Tracheophyta</taxon>
        <taxon>Spermatophyta</taxon>
        <taxon>Magnoliopsida</taxon>
        <taxon>Ranunculales</taxon>
        <taxon>Circaeasteraceae</taxon>
        <taxon>Kingdonia</taxon>
    </lineage>
</organism>